<reference evidence="4" key="1">
    <citation type="journal article" date="2017" name="Proc. Natl. Acad. Sci. U.S.A.">
        <title>Simulation of Deepwater Horizon oil plume reveals substrate specialization within a complex community of hydrocarbon-degraders.</title>
        <authorList>
            <person name="Hu P."/>
            <person name="Dubinsky E.A."/>
            <person name="Probst A.J."/>
            <person name="Wang J."/>
            <person name="Sieber C.M.K."/>
            <person name="Tom L.M."/>
            <person name="Gardinali P."/>
            <person name="Banfield J.F."/>
            <person name="Atlas R.M."/>
            <person name="Andersen G.L."/>
        </authorList>
    </citation>
    <scope>NUCLEOTIDE SEQUENCE [LARGE SCALE GENOMIC DNA]</scope>
</reference>
<feature type="domain" description="HMA" evidence="2">
    <location>
        <begin position="28"/>
        <end position="102"/>
    </location>
</feature>
<proteinExistence type="predicted"/>
<feature type="signal peptide" evidence="1">
    <location>
        <begin position="1"/>
        <end position="17"/>
    </location>
</feature>
<evidence type="ECO:0000259" key="2">
    <source>
        <dbReference type="PROSITE" id="PS50846"/>
    </source>
</evidence>
<name>A0A1Y5FE15_9BACT</name>
<dbReference type="PROSITE" id="PS50846">
    <property type="entry name" value="HMA_2"/>
    <property type="match status" value="1"/>
</dbReference>
<evidence type="ECO:0000256" key="1">
    <source>
        <dbReference type="SAM" id="SignalP"/>
    </source>
</evidence>
<feature type="chain" id="PRO_5012734744" description="HMA domain-containing protein" evidence="1">
    <location>
        <begin position="18"/>
        <end position="172"/>
    </location>
</feature>
<sequence>MNLLLIFISIFSNFVMASEYDEPSLFSNEVKIRVSGIVCSFCAYGVERNLSELDFLDKTKFGDDGVLIDIGEQLITIATDSSKKVNFSKVCQAILKGGYEPQKFYLNVSGKIIERDGKILLTDNTSTQTFQLHENEAQKLVGSTVNNLKVIVGLSEIDPLEEGNIVRASLSK</sequence>
<protein>
    <recommendedName>
        <fullName evidence="2">HMA domain-containing protein</fullName>
    </recommendedName>
</protein>
<evidence type="ECO:0000313" key="4">
    <source>
        <dbReference type="Proteomes" id="UP000196531"/>
    </source>
</evidence>
<evidence type="ECO:0000313" key="3">
    <source>
        <dbReference type="EMBL" id="OUR97130.1"/>
    </source>
</evidence>
<dbReference type="InterPro" id="IPR006121">
    <property type="entry name" value="HMA_dom"/>
</dbReference>
<gene>
    <name evidence="3" type="ORF">A9Q84_12440</name>
</gene>
<dbReference type="AlphaFoldDB" id="A0A1Y5FE15"/>
<dbReference type="Gene3D" id="3.30.70.100">
    <property type="match status" value="1"/>
</dbReference>
<dbReference type="SUPFAM" id="SSF55008">
    <property type="entry name" value="HMA, heavy metal-associated domain"/>
    <property type="match status" value="1"/>
</dbReference>
<dbReference type="EMBL" id="MAAO01000006">
    <property type="protein sequence ID" value="OUR97130.1"/>
    <property type="molecule type" value="Genomic_DNA"/>
</dbReference>
<comment type="caution">
    <text evidence="3">The sequence shown here is derived from an EMBL/GenBank/DDBJ whole genome shotgun (WGS) entry which is preliminary data.</text>
</comment>
<organism evidence="3 4">
    <name type="scientific">Halobacteriovorax marinus</name>
    <dbReference type="NCBI Taxonomy" id="97084"/>
    <lineage>
        <taxon>Bacteria</taxon>
        <taxon>Pseudomonadati</taxon>
        <taxon>Bdellovibrionota</taxon>
        <taxon>Bacteriovoracia</taxon>
        <taxon>Bacteriovoracales</taxon>
        <taxon>Halobacteriovoraceae</taxon>
        <taxon>Halobacteriovorax</taxon>
    </lineage>
</organism>
<dbReference type="InterPro" id="IPR036163">
    <property type="entry name" value="HMA_dom_sf"/>
</dbReference>
<accession>A0A1Y5FE15</accession>
<keyword evidence="1" id="KW-0732">Signal</keyword>
<dbReference type="Proteomes" id="UP000196531">
    <property type="component" value="Unassembled WGS sequence"/>
</dbReference>
<dbReference type="GO" id="GO:0046872">
    <property type="term" value="F:metal ion binding"/>
    <property type="evidence" value="ECO:0007669"/>
    <property type="project" value="InterPro"/>
</dbReference>